<dbReference type="RefSeq" id="WP_123871762.1">
    <property type="nucleotide sequence ID" value="NZ_CP033932.1"/>
</dbReference>
<reference evidence="2" key="1">
    <citation type="submission" date="2018-11" db="EMBL/GenBank/DDBJ databases">
        <title>Proposal to divide the Flavobacteriaceae and reorganize its genera based on Amino Acid Identity values calculated from whole genome sequences.</title>
        <authorList>
            <person name="Nicholson A.C."/>
            <person name="Gulvik C.A."/>
            <person name="Whitney A.M."/>
            <person name="Humrighouse B.W."/>
            <person name="Bell M."/>
            <person name="Holmes B."/>
            <person name="Steigerwalt A.G."/>
            <person name="Villarma A."/>
            <person name="Sheth M."/>
            <person name="Batra D."/>
            <person name="Pryor J."/>
            <person name="Bernardet J.-F."/>
            <person name="Hugo C."/>
            <person name="Kampfer P."/>
            <person name="Newman J."/>
            <person name="McQuiston J.R."/>
        </authorList>
    </citation>
    <scope>NUCLEOTIDE SEQUENCE [LARGE SCALE GENOMIC DNA]</scope>
    <source>
        <strain evidence="2">G0229</strain>
    </source>
</reference>
<accession>A0A3G6TC81</accession>
<name>A0A3G6TC81_9FLAO</name>
<sequence>MNTSIVGKYDFLEGNKLYQIRARVALPYLVKQAGARQTIYYSDLAKILGMPNPRNLNYVLGVIGSAMKELSLSTDIRIPAIQCIAISKRTNLPGDGISWFIDISDYSTRSPSQQKEFLDAMLAEIYLFPYWREVLNVLGLDPIHIDLQEDLDKATKIRSGGESESHRKFKEFVSKNPLVLGLKDSLSDGILEHVLPSADVIDILFIDQSLKIGVEVKSHISTPEDILRGIFQCVKYKHLIEAKQIVDNELPNSRIILALEGRLPEKFIIAKNLLGIEVIDNIQMSKVKLK</sequence>
<keyword evidence="2" id="KW-1185">Reference proteome</keyword>
<evidence type="ECO:0000313" key="2">
    <source>
        <dbReference type="Proteomes" id="UP000271193"/>
    </source>
</evidence>
<dbReference type="Proteomes" id="UP000271193">
    <property type="component" value="Chromosome"/>
</dbReference>
<organism evidence="1 2">
    <name type="scientific">Chryseobacterium bernardetii</name>
    <dbReference type="NCBI Taxonomy" id="1241978"/>
    <lineage>
        <taxon>Bacteria</taxon>
        <taxon>Pseudomonadati</taxon>
        <taxon>Bacteroidota</taxon>
        <taxon>Flavobacteriia</taxon>
        <taxon>Flavobacteriales</taxon>
        <taxon>Weeksellaceae</taxon>
        <taxon>Chryseobacterium group</taxon>
        <taxon>Chryseobacterium</taxon>
    </lineage>
</organism>
<dbReference type="AlphaFoldDB" id="A0A3G6TC81"/>
<proteinExistence type="predicted"/>
<dbReference type="EMBL" id="CP033932">
    <property type="protein sequence ID" value="AZB26855.1"/>
    <property type="molecule type" value="Genomic_DNA"/>
</dbReference>
<dbReference type="KEGG" id="cben:EG339_20835"/>
<evidence type="ECO:0000313" key="1">
    <source>
        <dbReference type="EMBL" id="AZB26855.1"/>
    </source>
</evidence>
<dbReference type="GeneID" id="99067253"/>
<gene>
    <name evidence="1" type="ORF">EG339_20835</name>
</gene>
<protein>
    <recommendedName>
        <fullName evidence="3">DUF91 domain-containing protein</fullName>
    </recommendedName>
</protein>
<evidence type="ECO:0008006" key="3">
    <source>
        <dbReference type="Google" id="ProtNLM"/>
    </source>
</evidence>